<evidence type="ECO:0000256" key="1">
    <source>
        <dbReference type="ARBA" id="ARBA00001913"/>
    </source>
</evidence>
<dbReference type="Pfam" id="PF00884">
    <property type="entry name" value="Sulfatase"/>
    <property type="match status" value="1"/>
</dbReference>
<dbReference type="InterPro" id="IPR017850">
    <property type="entry name" value="Alkaline_phosphatase_core_sf"/>
</dbReference>
<dbReference type="Proteomes" id="UP001250656">
    <property type="component" value="Unassembled WGS sequence"/>
</dbReference>
<dbReference type="InterPro" id="IPR000917">
    <property type="entry name" value="Sulfatase_N"/>
</dbReference>
<dbReference type="PANTHER" id="PTHR42693:SF42">
    <property type="entry name" value="ARYLSULFATASE G"/>
    <property type="match status" value="1"/>
</dbReference>
<protein>
    <submittedName>
        <fullName evidence="8">Sulfatase</fullName>
    </submittedName>
</protein>
<evidence type="ECO:0000259" key="7">
    <source>
        <dbReference type="Pfam" id="PF00884"/>
    </source>
</evidence>
<evidence type="ECO:0000256" key="5">
    <source>
        <dbReference type="ARBA" id="ARBA00022801"/>
    </source>
</evidence>
<comment type="similarity">
    <text evidence="2">Belongs to the sulfatase family.</text>
</comment>
<comment type="caution">
    <text evidence="8">The sequence shown here is derived from an EMBL/GenBank/DDBJ whole genome shotgun (WGS) entry which is preliminary data.</text>
</comment>
<feature type="domain" description="Sulfatase N-terminal" evidence="7">
    <location>
        <begin position="40"/>
        <end position="352"/>
    </location>
</feature>
<organism evidence="8 9">
    <name type="scientific">Pricia mediterranea</name>
    <dbReference type="NCBI Taxonomy" id="3076079"/>
    <lineage>
        <taxon>Bacteria</taxon>
        <taxon>Pseudomonadati</taxon>
        <taxon>Bacteroidota</taxon>
        <taxon>Flavobacteriia</taxon>
        <taxon>Flavobacteriales</taxon>
        <taxon>Flavobacteriaceae</taxon>
        <taxon>Pricia</taxon>
    </lineage>
</organism>
<comment type="cofactor">
    <cofactor evidence="1">
        <name>Ca(2+)</name>
        <dbReference type="ChEBI" id="CHEBI:29108"/>
    </cofactor>
</comment>
<gene>
    <name evidence="8" type="ORF">RQM65_11695</name>
</gene>
<dbReference type="SUPFAM" id="SSF53649">
    <property type="entry name" value="Alkaline phosphatase-like"/>
    <property type="match status" value="1"/>
</dbReference>
<keyword evidence="9" id="KW-1185">Reference proteome</keyword>
<evidence type="ECO:0000256" key="4">
    <source>
        <dbReference type="ARBA" id="ARBA00022729"/>
    </source>
</evidence>
<dbReference type="RefSeq" id="WP_314015199.1">
    <property type="nucleotide sequence ID" value="NZ_JAVTTP010000001.1"/>
</dbReference>
<keyword evidence="5" id="KW-0378">Hydrolase</keyword>
<dbReference type="InterPro" id="IPR050738">
    <property type="entry name" value="Sulfatase"/>
</dbReference>
<dbReference type="PANTHER" id="PTHR42693">
    <property type="entry name" value="ARYLSULFATASE FAMILY MEMBER"/>
    <property type="match status" value="1"/>
</dbReference>
<dbReference type="Gene3D" id="3.40.720.10">
    <property type="entry name" value="Alkaline Phosphatase, subunit A"/>
    <property type="match status" value="1"/>
</dbReference>
<evidence type="ECO:0000256" key="2">
    <source>
        <dbReference type="ARBA" id="ARBA00008779"/>
    </source>
</evidence>
<evidence type="ECO:0000313" key="9">
    <source>
        <dbReference type="Proteomes" id="UP001250656"/>
    </source>
</evidence>
<evidence type="ECO:0000313" key="8">
    <source>
        <dbReference type="EMBL" id="MDT7829331.1"/>
    </source>
</evidence>
<keyword evidence="3" id="KW-0479">Metal-binding</keyword>
<accession>A0ABU3L6F3</accession>
<keyword evidence="4" id="KW-0732">Signal</keyword>
<dbReference type="CDD" id="cd16144">
    <property type="entry name" value="ARS_like"/>
    <property type="match status" value="1"/>
</dbReference>
<keyword evidence="6" id="KW-0106">Calcium</keyword>
<dbReference type="EMBL" id="JAVTTP010000001">
    <property type="protein sequence ID" value="MDT7829331.1"/>
    <property type="molecule type" value="Genomic_DNA"/>
</dbReference>
<evidence type="ECO:0000256" key="3">
    <source>
        <dbReference type="ARBA" id="ARBA00022723"/>
    </source>
</evidence>
<sequence>MSKRILKFKCYEIRWMVLALLLFTVKTGIADERTDRTSRPNVLFINVDDLGWRDVGFMGGDFFETPNIDALSMEGMTFTRSYAAAANCAPSRACLMTGQNTPRHGIYTVSPSARGDARTRKLVPIANTDSLSPKAITLAELFKMAGYGTATFGKWHLGKNPTDQGFDDNKGGDLRGNPGRKGYFSPYKVANLEDGPEGENLTDRLTQEAIRYIESSRDIPFFVYLSYYAVHTPLMAEEDRIKKYKAKKNPLGIDAVYAAMVETVDSNVGKLLDVLKANGLESNTLVVFTSDNGGIRSIATQFPLRAGKGSYYEGGIRVPGIVKWPGVVKPGSTHDRPVTNLDFFPTFKNLLGMDLPDQPLDGKSLLPILQGKSLKKRPLYWHFPIYLQKYDSEKDDGRDPLFRTRPGSVIIHGNWKLHYYYEDNGLELYNLKSDVGERNNLASKRPKKSGKLLGMLNQWLAETSAPIPRTANPEYID</sequence>
<evidence type="ECO:0000256" key="6">
    <source>
        <dbReference type="ARBA" id="ARBA00022837"/>
    </source>
</evidence>
<reference evidence="8 9" key="1">
    <citation type="submission" date="2023-09" db="EMBL/GenBank/DDBJ databases">
        <title>Novel taxa isolated from Blanes Bay.</title>
        <authorList>
            <person name="Rey-Velasco X."/>
            <person name="Lucena T."/>
        </authorList>
    </citation>
    <scope>NUCLEOTIDE SEQUENCE [LARGE SCALE GENOMIC DNA]</scope>
    <source>
        <strain evidence="8 9">S334</strain>
    </source>
</reference>
<name>A0ABU3L6F3_9FLAO</name>
<proteinExistence type="inferred from homology"/>
<dbReference type="Gene3D" id="3.30.1120.10">
    <property type="match status" value="1"/>
</dbReference>